<proteinExistence type="predicted"/>
<reference evidence="3" key="1">
    <citation type="submission" date="2003-08" db="EMBL/GenBank/DDBJ databases">
        <authorList>
            <person name="Birren B."/>
            <person name="Nusbaum C."/>
            <person name="Abebe A."/>
            <person name="Abouelleil A."/>
            <person name="Adekoya E."/>
            <person name="Ait-zahra M."/>
            <person name="Allen N."/>
            <person name="Allen T."/>
            <person name="An P."/>
            <person name="Anderson M."/>
            <person name="Anderson S."/>
            <person name="Arachchi H."/>
            <person name="Armbruster J."/>
            <person name="Bachantsang P."/>
            <person name="Baldwin J."/>
            <person name="Barry A."/>
            <person name="Bayul T."/>
            <person name="Blitshsteyn B."/>
            <person name="Bloom T."/>
            <person name="Blye J."/>
            <person name="Boguslavskiy L."/>
            <person name="Borowsky M."/>
            <person name="Boukhgalter B."/>
            <person name="Brunache A."/>
            <person name="Butler J."/>
            <person name="Calixte N."/>
            <person name="Calvo S."/>
            <person name="Camarata J."/>
            <person name="Campo K."/>
            <person name="Chang J."/>
            <person name="Cheshatsang Y."/>
            <person name="Citroen M."/>
            <person name="Collymore A."/>
            <person name="Considine T."/>
            <person name="Cook A."/>
            <person name="Cooke P."/>
            <person name="Corum B."/>
            <person name="Cuomo C."/>
            <person name="David R."/>
            <person name="Dawoe T."/>
            <person name="Degray S."/>
            <person name="Dodge S."/>
            <person name="Dooley K."/>
            <person name="Dorje P."/>
            <person name="Dorjee K."/>
            <person name="Dorris L."/>
            <person name="Duffey N."/>
            <person name="Dupes A."/>
            <person name="Elkins T."/>
            <person name="Engels R."/>
            <person name="Erickson J."/>
            <person name="Farina A."/>
            <person name="Faro S."/>
            <person name="Ferreira P."/>
            <person name="Fischer H."/>
            <person name="Fitzgerald M."/>
            <person name="Foley K."/>
            <person name="Gage D."/>
            <person name="Galagan J."/>
            <person name="Gearin G."/>
            <person name="Gnerre S."/>
            <person name="Gnirke A."/>
            <person name="Goyette A."/>
            <person name="Graham J."/>
            <person name="Grandbois E."/>
            <person name="Gyaltsen K."/>
            <person name="Hafez N."/>
            <person name="Hagopian D."/>
            <person name="Hagos B."/>
            <person name="Hall J."/>
            <person name="Hatcher B."/>
            <person name="Heller A."/>
            <person name="Higgins H."/>
            <person name="Honan T."/>
            <person name="Horn A."/>
            <person name="Houde N."/>
            <person name="Hughes L."/>
            <person name="Hulme W."/>
            <person name="Husby E."/>
            <person name="Iliev I."/>
            <person name="Jaffe D."/>
            <person name="Jones C."/>
            <person name="Kamal M."/>
            <person name="Kamat A."/>
            <person name="Kamvysselis M."/>
            <person name="Karlsson E."/>
            <person name="Kells C."/>
            <person name="Kieu A."/>
            <person name="Kisner P."/>
            <person name="Kodira C."/>
            <person name="Kulbokas E."/>
            <person name="Labutti K."/>
            <person name="Lama D."/>
            <person name="Landers T."/>
            <person name="Leger J."/>
            <person name="Levine S."/>
            <person name="Lewis D."/>
            <person name="Lewis T."/>
            <person name="Lindblad-toh K."/>
            <person name="Liu X."/>
            <person name="Lokyitsang T."/>
            <person name="Lokyitsang Y."/>
            <person name="Lucien O."/>
            <person name="Lui A."/>
            <person name="Ma L.J."/>
            <person name="Mabbitt R."/>
            <person name="Macdonald J."/>
            <person name="Maclean C."/>
            <person name="Major J."/>
            <person name="Manning J."/>
            <person name="Marabella R."/>
            <person name="Maru K."/>
            <person name="Matthews C."/>
            <person name="Mauceli E."/>
            <person name="Mccarthy M."/>
            <person name="Mcdonough S."/>
            <person name="Mcghee T."/>
            <person name="Meldrim J."/>
            <person name="Meneus L."/>
            <person name="Mesirov J."/>
            <person name="Mihalev A."/>
            <person name="Mihova T."/>
            <person name="Mikkelsen T."/>
            <person name="Mlenga V."/>
            <person name="Moru K."/>
            <person name="Mozes J."/>
            <person name="Mulrain L."/>
            <person name="Munson G."/>
            <person name="Naylor J."/>
            <person name="Newes C."/>
            <person name="Nguyen C."/>
            <person name="Nguyen N."/>
            <person name="Nguyen T."/>
            <person name="Nicol R."/>
            <person name="Nielsen C."/>
            <person name="Nizzari M."/>
            <person name="Norbu C."/>
            <person name="Norbu N."/>
            <person name="O'donnell P."/>
            <person name="Okoawo O."/>
            <person name="O'leary S."/>
            <person name="Omotosho B."/>
            <person name="O'neill K."/>
            <person name="Osman S."/>
            <person name="Parker S."/>
            <person name="Perrin D."/>
            <person name="Phunkhang P."/>
            <person name="Piqani B."/>
            <person name="Purcell S."/>
            <person name="Rachupka T."/>
            <person name="Ramasamy U."/>
            <person name="Rameau R."/>
            <person name="Ray V."/>
            <person name="Raymond C."/>
            <person name="Retta R."/>
            <person name="Richardson S."/>
            <person name="Rise C."/>
            <person name="Rodriguez J."/>
            <person name="Rogers J."/>
            <person name="Rogov P."/>
            <person name="Rutman M."/>
            <person name="Schupbach R."/>
            <person name="Seaman C."/>
            <person name="Settipalli S."/>
            <person name="Sharpe T."/>
            <person name="Sheridan J."/>
            <person name="Sherpa N."/>
            <person name="Shi J."/>
            <person name="Smirnov S."/>
            <person name="Smith C."/>
            <person name="Sougnez C."/>
            <person name="Spencer B."/>
            <person name="Stalker J."/>
            <person name="Stange-thomann N."/>
            <person name="Stavropoulos S."/>
            <person name="Stetson K."/>
            <person name="Stone C."/>
            <person name="Stone S."/>
            <person name="Stubbs M."/>
            <person name="Talamas J."/>
            <person name="Tchuinga P."/>
            <person name="Tenzing P."/>
            <person name="Tesfaye S."/>
            <person name="Theodore J."/>
            <person name="Thoulutsang Y."/>
            <person name="Topham K."/>
            <person name="Towey S."/>
            <person name="Tsamla T."/>
            <person name="Tsomo N."/>
            <person name="Vallee D."/>
            <person name="Vassiliev H."/>
            <person name="Venkataraman V."/>
            <person name="Vinson J."/>
            <person name="Vo A."/>
            <person name="Wade C."/>
            <person name="Wang S."/>
            <person name="Wangchuk T."/>
            <person name="Wangdi T."/>
            <person name="Whittaker C."/>
            <person name="Wilkinson J."/>
            <person name="Wu Y."/>
            <person name="Wyman D."/>
            <person name="Yadav S."/>
            <person name="Yang S."/>
            <person name="Yang X."/>
            <person name="Yeager S."/>
            <person name="Yee E."/>
            <person name="Young G."/>
            <person name="Zainoun J."/>
            <person name="Zembeck L."/>
            <person name="Zimmer A."/>
            <person name="Zody M."/>
            <person name="Lander E."/>
        </authorList>
    </citation>
    <scope>NUCLEOTIDE SEQUENCE [LARGE SCALE GENOMIC DNA]</scope>
</reference>
<evidence type="ECO:0000256" key="1">
    <source>
        <dbReference type="SAM" id="MobiDB-lite"/>
    </source>
</evidence>
<feature type="compositionally biased region" description="Low complexity" evidence="1">
    <location>
        <begin position="25"/>
        <end position="42"/>
    </location>
</feature>
<protein>
    <submittedName>
        <fullName evidence="2">Uncharacterized protein</fullName>
    </submittedName>
</protein>
<feature type="compositionally biased region" description="Polar residues" evidence="1">
    <location>
        <begin position="68"/>
        <end position="87"/>
    </location>
</feature>
<feature type="compositionally biased region" description="Acidic residues" evidence="1">
    <location>
        <begin position="43"/>
        <end position="52"/>
    </location>
</feature>
<evidence type="ECO:0000313" key="2">
    <source>
        <dbReference type="Ensembl" id="ENSCSAVP00000002341.1"/>
    </source>
</evidence>
<feature type="compositionally biased region" description="Acidic residues" evidence="1">
    <location>
        <begin position="1"/>
        <end position="14"/>
    </location>
</feature>
<name>H2YAJ3_CIOSA</name>
<dbReference type="AlphaFoldDB" id="H2YAJ3"/>
<dbReference type="Ensembl" id="ENSCSAVT00000002379.1">
    <property type="protein sequence ID" value="ENSCSAVP00000002341.1"/>
    <property type="gene ID" value="ENSCSAVG00000001372.1"/>
</dbReference>
<evidence type="ECO:0000313" key="3">
    <source>
        <dbReference type="Proteomes" id="UP000007875"/>
    </source>
</evidence>
<accession>H2YAJ3</accession>
<keyword evidence="3" id="KW-1185">Reference proteome</keyword>
<reference evidence="2" key="2">
    <citation type="submission" date="2025-08" db="UniProtKB">
        <authorList>
            <consortium name="Ensembl"/>
        </authorList>
    </citation>
    <scope>IDENTIFICATION</scope>
</reference>
<organism evidence="2 3">
    <name type="scientific">Ciona savignyi</name>
    <name type="common">Pacific transparent sea squirt</name>
    <dbReference type="NCBI Taxonomy" id="51511"/>
    <lineage>
        <taxon>Eukaryota</taxon>
        <taxon>Metazoa</taxon>
        <taxon>Chordata</taxon>
        <taxon>Tunicata</taxon>
        <taxon>Ascidiacea</taxon>
        <taxon>Phlebobranchia</taxon>
        <taxon>Cionidae</taxon>
        <taxon>Ciona</taxon>
    </lineage>
</organism>
<feature type="region of interest" description="Disordered" evidence="1">
    <location>
        <begin position="1"/>
        <end position="87"/>
    </location>
</feature>
<sequence length="142" mass="15881">MQDDHEEDEEDMDFEVTQVQEDQAASGDNSGTDDSASDSSSSDSEESEDENLNEARTSSNSLRRKTENGNSTSREQSKSNTDVPTVKTTNEMILSKYYRVPPVIADMLKKAEKQLKTSVSYVKRNIDLSAVRICCVCLKKKE</sequence>
<dbReference type="Proteomes" id="UP000007875">
    <property type="component" value="Unassembled WGS sequence"/>
</dbReference>
<reference evidence="2" key="3">
    <citation type="submission" date="2025-09" db="UniProtKB">
        <authorList>
            <consortium name="Ensembl"/>
        </authorList>
    </citation>
    <scope>IDENTIFICATION</scope>
</reference>
<dbReference type="InParanoid" id="H2YAJ3"/>
<dbReference type="HOGENOM" id="CLU_1820143_0_0_1"/>